<keyword evidence="6 10" id="KW-1133">Transmembrane helix</keyword>
<evidence type="ECO:0000256" key="3">
    <source>
        <dbReference type="ARBA" id="ARBA00022692"/>
    </source>
</evidence>
<comment type="similarity">
    <text evidence="9">Belongs to the SEC20 family.</text>
</comment>
<evidence type="ECO:0000313" key="12">
    <source>
        <dbReference type="EMBL" id="KFD55748.1"/>
    </source>
</evidence>
<evidence type="ECO:0000256" key="1">
    <source>
        <dbReference type="ARBA" id="ARBA00004163"/>
    </source>
</evidence>
<dbReference type="Proteomes" id="UP000030758">
    <property type="component" value="Unassembled WGS sequence"/>
</dbReference>
<comment type="subcellular location">
    <subcellularLocation>
        <location evidence="1">Endoplasmic reticulum membrane</location>
        <topology evidence="1">Single-pass type IV membrane protein</topology>
    </subcellularLocation>
</comment>
<dbReference type="GO" id="GO:0031201">
    <property type="term" value="C:SNARE complex"/>
    <property type="evidence" value="ECO:0007669"/>
    <property type="project" value="TreeGrafter"/>
</dbReference>
<dbReference type="GO" id="GO:0005484">
    <property type="term" value="F:SNAP receptor activity"/>
    <property type="evidence" value="ECO:0007669"/>
    <property type="project" value="InterPro"/>
</dbReference>
<evidence type="ECO:0000259" key="11">
    <source>
        <dbReference type="Pfam" id="PF03908"/>
    </source>
</evidence>
<dbReference type="Proteomes" id="UP000030764">
    <property type="component" value="Unassembled WGS sequence"/>
</dbReference>
<keyword evidence="8 10" id="KW-0472">Membrane</keyword>
<dbReference type="AlphaFoldDB" id="A0A085NDL7"/>
<dbReference type="InterPro" id="IPR005606">
    <property type="entry name" value="Sec20"/>
</dbReference>
<evidence type="ECO:0000256" key="8">
    <source>
        <dbReference type="ARBA" id="ARBA00023136"/>
    </source>
</evidence>
<evidence type="ECO:0000256" key="7">
    <source>
        <dbReference type="ARBA" id="ARBA00023054"/>
    </source>
</evidence>
<evidence type="ECO:0000256" key="9">
    <source>
        <dbReference type="ARBA" id="ARBA00037934"/>
    </source>
</evidence>
<keyword evidence="4" id="KW-0256">Endoplasmic reticulum</keyword>
<keyword evidence="3 10" id="KW-0812">Transmembrane</keyword>
<reference evidence="13 14" key="1">
    <citation type="journal article" date="2014" name="Nat. Genet.">
        <title>Genome and transcriptome of the porcine whipworm Trichuris suis.</title>
        <authorList>
            <person name="Jex A.R."/>
            <person name="Nejsum P."/>
            <person name="Schwarz E.M."/>
            <person name="Hu L."/>
            <person name="Young N.D."/>
            <person name="Hall R.S."/>
            <person name="Korhonen P.K."/>
            <person name="Liao S."/>
            <person name="Thamsborg S."/>
            <person name="Xia J."/>
            <person name="Xu P."/>
            <person name="Wang S."/>
            <person name="Scheerlinck J.P."/>
            <person name="Hofmann A."/>
            <person name="Sternberg P.W."/>
            <person name="Wang J."/>
            <person name="Gasser R.B."/>
        </authorList>
    </citation>
    <scope>NUCLEOTIDE SEQUENCE [LARGE SCALE GENOMIC DNA]</scope>
    <source>
        <strain evidence="13">DCEP-RM93F</strain>
        <strain evidence="12">DCEP-RM93M</strain>
    </source>
</reference>
<dbReference type="EMBL" id="KL367513">
    <property type="protein sequence ID" value="KFD67563.1"/>
    <property type="molecule type" value="Genomic_DNA"/>
</dbReference>
<dbReference type="EMBL" id="KL363198">
    <property type="protein sequence ID" value="KFD55748.1"/>
    <property type="molecule type" value="Genomic_DNA"/>
</dbReference>
<evidence type="ECO:0000256" key="6">
    <source>
        <dbReference type="ARBA" id="ARBA00022989"/>
    </source>
</evidence>
<gene>
    <name evidence="12" type="ORF">M513_03496</name>
    <name evidence="13" type="ORF">M514_03496</name>
</gene>
<dbReference type="PANTHER" id="PTHR12825:SF0">
    <property type="entry name" value="VESICLE TRANSPORT PROTEIN SEC20"/>
    <property type="match status" value="1"/>
</dbReference>
<evidence type="ECO:0000256" key="10">
    <source>
        <dbReference type="SAM" id="Phobius"/>
    </source>
</evidence>
<keyword evidence="14" id="KW-1185">Reference proteome</keyword>
<dbReference type="PANTHER" id="PTHR12825">
    <property type="entry name" value="BNIP1-RELATED"/>
    <property type="match status" value="1"/>
</dbReference>
<evidence type="ECO:0000256" key="2">
    <source>
        <dbReference type="ARBA" id="ARBA00022448"/>
    </source>
</evidence>
<dbReference type="Pfam" id="PF03908">
    <property type="entry name" value="Sec20"/>
    <property type="match status" value="1"/>
</dbReference>
<dbReference type="GO" id="GO:0006890">
    <property type="term" value="P:retrograde vesicle-mediated transport, Golgi to endoplasmic reticulum"/>
    <property type="evidence" value="ECO:0007669"/>
    <property type="project" value="InterPro"/>
</dbReference>
<keyword evidence="2" id="KW-0813">Transport</keyword>
<dbReference type="GO" id="GO:0005789">
    <property type="term" value="C:endoplasmic reticulum membrane"/>
    <property type="evidence" value="ECO:0007669"/>
    <property type="project" value="UniProtKB-SubCell"/>
</dbReference>
<keyword evidence="5" id="KW-0931">ER-Golgi transport</keyword>
<evidence type="ECO:0000313" key="14">
    <source>
        <dbReference type="Proteomes" id="UP000030764"/>
    </source>
</evidence>
<sequence length="237" mass="26538">MDGDAKPPLLRAAELRNEVASLLDDVRNRIAQIRHFAGSITDLQHASHSSRKQLANVEMLLGGYGELSKAIDDQEIRQENLKFYRQSKKDASDLLLQLKEAMAVSISNIEARQRALLLNSPADRGIRCRIGANLDGRSSEGSKVASELGSLLRKMHNEVRQSEETLSVLVSSSTVLQETGFRFQSFSEILKTSSALLSKYGQRRLVENCVLLLLFLAFFMSVAYIVYRRLPMGYFSV</sequence>
<accession>A0A085NDL7</accession>
<evidence type="ECO:0000256" key="5">
    <source>
        <dbReference type="ARBA" id="ARBA00022892"/>
    </source>
</evidence>
<protein>
    <recommendedName>
        <fullName evidence="11">Sec20 C-terminal domain-containing protein</fullName>
    </recommendedName>
</protein>
<evidence type="ECO:0000313" key="13">
    <source>
        <dbReference type="EMBL" id="KFD67563.1"/>
    </source>
</evidence>
<organism evidence="13">
    <name type="scientific">Trichuris suis</name>
    <name type="common">pig whipworm</name>
    <dbReference type="NCBI Taxonomy" id="68888"/>
    <lineage>
        <taxon>Eukaryota</taxon>
        <taxon>Metazoa</taxon>
        <taxon>Ecdysozoa</taxon>
        <taxon>Nematoda</taxon>
        <taxon>Enoplea</taxon>
        <taxon>Dorylaimia</taxon>
        <taxon>Trichinellida</taxon>
        <taxon>Trichuridae</taxon>
        <taxon>Trichuris</taxon>
    </lineage>
</organism>
<dbReference type="InterPro" id="IPR056173">
    <property type="entry name" value="Sec20_C"/>
</dbReference>
<feature type="domain" description="Sec20 C-terminal" evidence="11">
    <location>
        <begin position="141"/>
        <end position="230"/>
    </location>
</feature>
<name>A0A085NDL7_9BILA</name>
<keyword evidence="7" id="KW-0175">Coiled coil</keyword>
<proteinExistence type="inferred from homology"/>
<evidence type="ECO:0000256" key="4">
    <source>
        <dbReference type="ARBA" id="ARBA00022824"/>
    </source>
</evidence>
<feature type="transmembrane region" description="Helical" evidence="10">
    <location>
        <begin position="205"/>
        <end position="227"/>
    </location>
</feature>
<dbReference type="OrthoDB" id="10364494at2759"/>